<dbReference type="AlphaFoldDB" id="A0A812NAK3"/>
<feature type="compositionally biased region" description="Basic residues" evidence="1">
    <location>
        <begin position="1"/>
        <end position="22"/>
    </location>
</feature>
<sequence>MVARAARAKVPGRRGKVRRKAVKSREGRRKDPQEGAGVPGGLGLPGGRSERGPPVATKSGWLSCRVANDEWQTTLESWRSVAPYFHGYRRKSVWMPFYYDGACAGHLRSLGFEKVIHEQEDFFQRVKDKSFLNRVDLIWDNPPYTAPEMKAWLFGMLSP</sequence>
<feature type="compositionally biased region" description="Basic and acidic residues" evidence="1">
    <location>
        <begin position="23"/>
        <end position="33"/>
    </location>
</feature>
<keyword evidence="3" id="KW-1185">Reference proteome</keyword>
<protein>
    <submittedName>
        <fullName evidence="2">Uncharacterized protein</fullName>
    </submittedName>
</protein>
<feature type="region of interest" description="Disordered" evidence="1">
    <location>
        <begin position="1"/>
        <end position="57"/>
    </location>
</feature>
<proteinExistence type="predicted"/>
<dbReference type="OrthoDB" id="447760at2759"/>
<evidence type="ECO:0000313" key="3">
    <source>
        <dbReference type="Proteomes" id="UP000604046"/>
    </source>
</evidence>
<reference evidence="2" key="1">
    <citation type="submission" date="2021-02" db="EMBL/GenBank/DDBJ databases">
        <authorList>
            <person name="Dougan E. K."/>
            <person name="Rhodes N."/>
            <person name="Thang M."/>
            <person name="Chan C."/>
        </authorList>
    </citation>
    <scope>NUCLEOTIDE SEQUENCE</scope>
</reference>
<dbReference type="EMBL" id="CAJNDS010002075">
    <property type="protein sequence ID" value="CAE7307091.1"/>
    <property type="molecule type" value="Genomic_DNA"/>
</dbReference>
<evidence type="ECO:0000313" key="2">
    <source>
        <dbReference type="EMBL" id="CAE7307091.1"/>
    </source>
</evidence>
<organism evidence="2 3">
    <name type="scientific">Symbiodinium natans</name>
    <dbReference type="NCBI Taxonomy" id="878477"/>
    <lineage>
        <taxon>Eukaryota</taxon>
        <taxon>Sar</taxon>
        <taxon>Alveolata</taxon>
        <taxon>Dinophyceae</taxon>
        <taxon>Suessiales</taxon>
        <taxon>Symbiodiniaceae</taxon>
        <taxon>Symbiodinium</taxon>
    </lineage>
</organism>
<dbReference type="Proteomes" id="UP000604046">
    <property type="component" value="Unassembled WGS sequence"/>
</dbReference>
<comment type="caution">
    <text evidence="2">The sequence shown here is derived from an EMBL/GenBank/DDBJ whole genome shotgun (WGS) entry which is preliminary data.</text>
</comment>
<feature type="compositionally biased region" description="Gly residues" evidence="1">
    <location>
        <begin position="37"/>
        <end position="46"/>
    </location>
</feature>
<accession>A0A812NAK3</accession>
<name>A0A812NAK3_9DINO</name>
<gene>
    <name evidence="2" type="ORF">SNAT2548_LOCUS16134</name>
</gene>
<evidence type="ECO:0000256" key="1">
    <source>
        <dbReference type="SAM" id="MobiDB-lite"/>
    </source>
</evidence>